<keyword evidence="8" id="KW-1185">Reference proteome</keyword>
<evidence type="ECO:0000256" key="2">
    <source>
        <dbReference type="ARBA" id="ARBA00022692"/>
    </source>
</evidence>
<feature type="transmembrane region" description="Helical" evidence="5">
    <location>
        <begin position="73"/>
        <end position="90"/>
    </location>
</feature>
<reference evidence="7 8" key="1">
    <citation type="submission" date="2019-01" db="EMBL/GenBank/DDBJ databases">
        <title>Filimonas sp. strain TTM-71.</title>
        <authorList>
            <person name="Chen W.-M."/>
        </authorList>
    </citation>
    <scope>NUCLEOTIDE SEQUENCE [LARGE SCALE GENOMIC DNA]</scope>
    <source>
        <strain evidence="7 8">TTM-71</strain>
    </source>
</reference>
<dbReference type="Proteomes" id="UP000290545">
    <property type="component" value="Unassembled WGS sequence"/>
</dbReference>
<sequence>MIDPGKFRSHTGITPYEFVEYIIKCVTGVSAIFPLFMLFPDWHDDIYWMIISLMISMTYNNESKAAIERMRGNVIGSIVGGGCWFLKAFLTRFGTIAVNQNAALLICIIIGLVVIITACAGLRMISVARTALVGFFIVIIYEDHHHSWQGAVIRSASVVAGCMAGLCINKSFAWGSRVLFGEKMKGTGKGADGDSIY</sequence>
<feature type="transmembrane region" description="Helical" evidence="5">
    <location>
        <begin position="21"/>
        <end position="39"/>
    </location>
</feature>
<keyword evidence="3 5" id="KW-1133">Transmembrane helix</keyword>
<dbReference type="AlphaFoldDB" id="A0A4Q1D4T2"/>
<evidence type="ECO:0000256" key="1">
    <source>
        <dbReference type="ARBA" id="ARBA00004141"/>
    </source>
</evidence>
<evidence type="ECO:0000256" key="5">
    <source>
        <dbReference type="SAM" id="Phobius"/>
    </source>
</evidence>
<keyword evidence="2 5" id="KW-0812">Transmembrane</keyword>
<dbReference type="GO" id="GO:0016020">
    <property type="term" value="C:membrane"/>
    <property type="evidence" value="ECO:0007669"/>
    <property type="project" value="UniProtKB-SubCell"/>
</dbReference>
<evidence type="ECO:0000313" key="7">
    <source>
        <dbReference type="EMBL" id="RXK83492.1"/>
    </source>
</evidence>
<evidence type="ECO:0000313" key="8">
    <source>
        <dbReference type="Proteomes" id="UP000290545"/>
    </source>
</evidence>
<dbReference type="Pfam" id="PF13515">
    <property type="entry name" value="FUSC_2"/>
    <property type="match status" value="1"/>
</dbReference>
<evidence type="ECO:0000256" key="3">
    <source>
        <dbReference type="ARBA" id="ARBA00022989"/>
    </source>
</evidence>
<comment type="caution">
    <text evidence="7">The sequence shown here is derived from an EMBL/GenBank/DDBJ whole genome shotgun (WGS) entry which is preliminary data.</text>
</comment>
<dbReference type="InterPro" id="IPR049453">
    <property type="entry name" value="Memb_transporter_dom"/>
</dbReference>
<dbReference type="EMBL" id="SDHZ01000002">
    <property type="protein sequence ID" value="RXK83492.1"/>
    <property type="molecule type" value="Genomic_DNA"/>
</dbReference>
<accession>A0A4Q1D4T2</accession>
<feature type="domain" description="Integral membrane bound transporter" evidence="6">
    <location>
        <begin position="43"/>
        <end position="168"/>
    </location>
</feature>
<evidence type="ECO:0000256" key="4">
    <source>
        <dbReference type="ARBA" id="ARBA00023136"/>
    </source>
</evidence>
<comment type="subcellular location">
    <subcellularLocation>
        <location evidence="1">Membrane</location>
        <topology evidence="1">Multi-pass membrane protein</topology>
    </subcellularLocation>
</comment>
<feature type="transmembrane region" description="Helical" evidence="5">
    <location>
        <begin position="102"/>
        <end position="122"/>
    </location>
</feature>
<keyword evidence="4 5" id="KW-0472">Membrane</keyword>
<protein>
    <submittedName>
        <fullName evidence="7">FUSC family protein</fullName>
    </submittedName>
</protein>
<evidence type="ECO:0000259" key="6">
    <source>
        <dbReference type="Pfam" id="PF13515"/>
    </source>
</evidence>
<gene>
    <name evidence="7" type="ORF">ESB13_15480</name>
</gene>
<organism evidence="7 8">
    <name type="scientific">Filimonas effusa</name>
    <dbReference type="NCBI Taxonomy" id="2508721"/>
    <lineage>
        <taxon>Bacteria</taxon>
        <taxon>Pseudomonadati</taxon>
        <taxon>Bacteroidota</taxon>
        <taxon>Chitinophagia</taxon>
        <taxon>Chitinophagales</taxon>
        <taxon>Chitinophagaceae</taxon>
        <taxon>Filimonas</taxon>
    </lineage>
</organism>
<proteinExistence type="predicted"/>
<dbReference type="RefSeq" id="WP_129004545.1">
    <property type="nucleotide sequence ID" value="NZ_SDHZ01000002.1"/>
</dbReference>
<dbReference type="OrthoDB" id="670056at2"/>
<name>A0A4Q1D4T2_9BACT</name>